<dbReference type="PROSITE" id="PS50011">
    <property type="entry name" value="PROTEIN_KINASE_DOM"/>
    <property type="match status" value="1"/>
</dbReference>
<name>A0A3S8U334_9RHOB</name>
<evidence type="ECO:0000256" key="5">
    <source>
        <dbReference type="SAM" id="MobiDB-lite"/>
    </source>
</evidence>
<dbReference type="InterPro" id="IPR011009">
    <property type="entry name" value="Kinase-like_dom_sf"/>
</dbReference>
<dbReference type="CDD" id="cd14014">
    <property type="entry name" value="STKc_PknB_like"/>
    <property type="match status" value="1"/>
</dbReference>
<reference evidence="7 8" key="1">
    <citation type="submission" date="2018-12" db="EMBL/GenBank/DDBJ databases">
        <title>Complete genome sequencing of Tabrizicola sp. K13M18.</title>
        <authorList>
            <person name="Bae J.-W."/>
        </authorList>
    </citation>
    <scope>NUCLEOTIDE SEQUENCE [LARGE SCALE GENOMIC DNA]</scope>
    <source>
        <strain evidence="7 8">K13M18</strain>
    </source>
</reference>
<keyword evidence="1" id="KW-0808">Transferase</keyword>
<dbReference type="Gene3D" id="3.30.200.20">
    <property type="entry name" value="Phosphorylase Kinase, domain 1"/>
    <property type="match status" value="1"/>
</dbReference>
<evidence type="ECO:0000256" key="1">
    <source>
        <dbReference type="ARBA" id="ARBA00022679"/>
    </source>
</evidence>
<keyword evidence="2" id="KW-0547">Nucleotide-binding</keyword>
<dbReference type="PROSITE" id="PS00109">
    <property type="entry name" value="PROTEIN_KINASE_TYR"/>
    <property type="match status" value="1"/>
</dbReference>
<dbReference type="Pfam" id="PF00069">
    <property type="entry name" value="Pkinase"/>
    <property type="match status" value="1"/>
</dbReference>
<protein>
    <submittedName>
        <fullName evidence="7">Serine/threonine protein kinase</fullName>
    </submittedName>
</protein>
<proteinExistence type="predicted"/>
<dbReference type="Proteomes" id="UP000282002">
    <property type="component" value="Chromosome"/>
</dbReference>
<gene>
    <name evidence="7" type="ORF">EI545_03260</name>
</gene>
<dbReference type="PANTHER" id="PTHR43289">
    <property type="entry name" value="MITOGEN-ACTIVATED PROTEIN KINASE KINASE KINASE 20-RELATED"/>
    <property type="match status" value="1"/>
</dbReference>
<dbReference type="AlphaFoldDB" id="A0A3S8U334"/>
<feature type="domain" description="Protein kinase" evidence="6">
    <location>
        <begin position="35"/>
        <end position="314"/>
    </location>
</feature>
<evidence type="ECO:0000313" key="8">
    <source>
        <dbReference type="Proteomes" id="UP000282002"/>
    </source>
</evidence>
<dbReference type="EMBL" id="CP034328">
    <property type="protein sequence ID" value="AZL57939.1"/>
    <property type="molecule type" value="Genomic_DNA"/>
</dbReference>
<dbReference type="Gene3D" id="1.10.510.10">
    <property type="entry name" value="Transferase(Phosphotransferase) domain 1"/>
    <property type="match status" value="1"/>
</dbReference>
<keyword evidence="3 7" id="KW-0418">Kinase</keyword>
<keyword evidence="7" id="KW-0723">Serine/threonine-protein kinase</keyword>
<keyword evidence="8" id="KW-1185">Reference proteome</keyword>
<feature type="region of interest" description="Disordered" evidence="5">
    <location>
        <begin position="361"/>
        <end position="381"/>
    </location>
</feature>
<evidence type="ECO:0000256" key="3">
    <source>
        <dbReference type="ARBA" id="ARBA00022777"/>
    </source>
</evidence>
<sequence>MGKMAQQKAVEAPADDVEDLVDELQPGTKLLKGQYTIVRYINSGGFGITYLAKDSLDRNVVIKECFPSSFCRRSKTMVSARSRAHTAELRSVVQLFVREARHLSKIVHPNIVAVHQVFEDNGTAYMAIDYIDGLDLQQIIEGQGRMPGPDEIVQMTEKLLAAVGFIHANDMLHRDISPDNVLIDQKGQPILIDFGAAREQASQKSRAMSALRVVKDGYSPQEFYIAGSEQGPWSDLYALGATLYHLIGGEAPVNGQARLAALAEDKADPYIPLEGRFEGYPPGFLAAIDKALYTLPKQRVQSAQEWLSMFRPGLELPVGPADDIAAAVQAMVALARSSEANAEAARPAPVTFGAPPQLARTVSQSQPKVEAADPVPQVRGSGRSGMPVQLIGGIAAALAIVGVGVMLMGGDDAPAPSAAPIASVEPAADPAPSVSATAAPVTPTETAAAEPVAETVTEAAAETEVAEPVAAPVVAEAEPAVAEPAPIVEAVAEPAVEDTTAAAAADDTAADPAPAAAPVALQENQVGFAAWDVEMPFIEDNRIIGGERVAIVLRLLPNVNVAEVGDWLANGLILHSVNGVDIQQSGSITTAVLNAMKVDPDGKARVVVQYSGSSLERQTGLMTVDATRRVSLANGVNVTISTVEGEWKTVVTGVTSPGATQLRQGDVLFRDKITGTALDGPTSLETIMAALVEVGTPQTEFSIIRDNKLATATMQLAVKAGQ</sequence>
<dbReference type="PANTHER" id="PTHR43289:SF6">
    <property type="entry name" value="SERINE_THREONINE-PROTEIN KINASE NEKL-3"/>
    <property type="match status" value="1"/>
</dbReference>
<dbReference type="InterPro" id="IPR008266">
    <property type="entry name" value="Tyr_kinase_AS"/>
</dbReference>
<evidence type="ECO:0000256" key="4">
    <source>
        <dbReference type="ARBA" id="ARBA00022840"/>
    </source>
</evidence>
<dbReference type="KEGG" id="taw:EI545_03260"/>
<evidence type="ECO:0000313" key="7">
    <source>
        <dbReference type="EMBL" id="AZL57939.1"/>
    </source>
</evidence>
<evidence type="ECO:0000256" key="2">
    <source>
        <dbReference type="ARBA" id="ARBA00022741"/>
    </source>
</evidence>
<organism evidence="7 8">
    <name type="scientific">Tabrizicola piscis</name>
    <dbReference type="NCBI Taxonomy" id="2494374"/>
    <lineage>
        <taxon>Bacteria</taxon>
        <taxon>Pseudomonadati</taxon>
        <taxon>Pseudomonadota</taxon>
        <taxon>Alphaproteobacteria</taxon>
        <taxon>Rhodobacterales</taxon>
        <taxon>Paracoccaceae</taxon>
        <taxon>Tabrizicola</taxon>
    </lineage>
</organism>
<evidence type="ECO:0000259" key="6">
    <source>
        <dbReference type="PROSITE" id="PS50011"/>
    </source>
</evidence>
<keyword evidence="4" id="KW-0067">ATP-binding</keyword>
<dbReference type="GO" id="GO:0004674">
    <property type="term" value="F:protein serine/threonine kinase activity"/>
    <property type="evidence" value="ECO:0007669"/>
    <property type="project" value="UniProtKB-KW"/>
</dbReference>
<dbReference type="OrthoDB" id="9801841at2"/>
<dbReference type="SUPFAM" id="SSF56112">
    <property type="entry name" value="Protein kinase-like (PK-like)"/>
    <property type="match status" value="1"/>
</dbReference>
<dbReference type="InterPro" id="IPR000719">
    <property type="entry name" value="Prot_kinase_dom"/>
</dbReference>
<dbReference type="GO" id="GO:0005524">
    <property type="term" value="F:ATP binding"/>
    <property type="evidence" value="ECO:0007669"/>
    <property type="project" value="UniProtKB-KW"/>
</dbReference>
<feature type="region of interest" description="Disordered" evidence="5">
    <location>
        <begin position="425"/>
        <end position="451"/>
    </location>
</feature>
<accession>A0A3S8U334</accession>